<feature type="region of interest" description="Disordered" evidence="1">
    <location>
        <begin position="1"/>
        <end position="25"/>
    </location>
</feature>
<keyword evidence="3" id="KW-1185">Reference proteome</keyword>
<protein>
    <submittedName>
        <fullName evidence="2">Uncharacterized protein</fullName>
    </submittedName>
</protein>
<evidence type="ECO:0000313" key="3">
    <source>
        <dbReference type="Proteomes" id="UP000499080"/>
    </source>
</evidence>
<evidence type="ECO:0000256" key="1">
    <source>
        <dbReference type="SAM" id="MobiDB-lite"/>
    </source>
</evidence>
<comment type="caution">
    <text evidence="2">The sequence shown here is derived from an EMBL/GenBank/DDBJ whole genome shotgun (WGS) entry which is preliminary data.</text>
</comment>
<dbReference type="Proteomes" id="UP000499080">
    <property type="component" value="Unassembled WGS sequence"/>
</dbReference>
<organism evidence="2 3">
    <name type="scientific">Araneus ventricosus</name>
    <name type="common">Orbweaver spider</name>
    <name type="synonym">Epeira ventricosa</name>
    <dbReference type="NCBI Taxonomy" id="182803"/>
    <lineage>
        <taxon>Eukaryota</taxon>
        <taxon>Metazoa</taxon>
        <taxon>Ecdysozoa</taxon>
        <taxon>Arthropoda</taxon>
        <taxon>Chelicerata</taxon>
        <taxon>Arachnida</taxon>
        <taxon>Araneae</taxon>
        <taxon>Araneomorphae</taxon>
        <taxon>Entelegynae</taxon>
        <taxon>Araneoidea</taxon>
        <taxon>Araneidae</taxon>
        <taxon>Araneus</taxon>
    </lineage>
</organism>
<accession>A0A4Y2DJ64</accession>
<evidence type="ECO:0000313" key="2">
    <source>
        <dbReference type="EMBL" id="GBM16249.1"/>
    </source>
</evidence>
<sequence>MARINARVPSEEIISTTKQSRTMRKEQTHLETLITASHLPMDGGGVLWKSVTSAPGLQNLGRLTKELIRHYILWTNLPVPWRTRERGRDVGLGRETDAG</sequence>
<dbReference type="AlphaFoldDB" id="A0A4Y2DJ64"/>
<gene>
    <name evidence="2" type="ORF">AVEN_195363_1</name>
</gene>
<reference evidence="2 3" key="1">
    <citation type="journal article" date="2019" name="Sci. Rep.">
        <title>Orb-weaving spider Araneus ventricosus genome elucidates the spidroin gene catalogue.</title>
        <authorList>
            <person name="Kono N."/>
            <person name="Nakamura H."/>
            <person name="Ohtoshi R."/>
            <person name="Moran D.A.P."/>
            <person name="Shinohara A."/>
            <person name="Yoshida Y."/>
            <person name="Fujiwara M."/>
            <person name="Mori M."/>
            <person name="Tomita M."/>
            <person name="Arakawa K."/>
        </authorList>
    </citation>
    <scope>NUCLEOTIDE SEQUENCE [LARGE SCALE GENOMIC DNA]</scope>
</reference>
<name>A0A4Y2DJ64_ARAVE</name>
<proteinExistence type="predicted"/>
<dbReference type="EMBL" id="BGPR01000370">
    <property type="protein sequence ID" value="GBM16249.1"/>
    <property type="molecule type" value="Genomic_DNA"/>
</dbReference>